<keyword evidence="2" id="KW-1185">Reference proteome</keyword>
<sequence length="587" mass="63902">RDPMRTSVHVSSCRFLRLGCRNDEHELFAPSYARSNKKRSSKLLRCFPHCCPDHVTRSYCGCSLHLLVTFASADETAAAERNEDLIVCARFETAVTVAVSGAGEVVTALPTDSIVALPGSAIQQSESENDWLRAEKANDVYQQQLPVWYYGYESGSTKAQREMKHVLAAQMDFRIQRRWLAKIPPVNRTEQLGATADTTAHTLVAEIASVFALSTFVRGCSVAESVAANNPLREQVVLRSCADLVLDAFSSLRVQQILSAATQADSEAATSTPLPESCARFDRLVGDIFEEFTQLLAARSSNNSYFGEQSHSGHVSLSALVDDILSLVYAEPKYSFLRSTASALLLRKDESLERASHELFRAFLQQLEQGRVKQSTNEWGRRWFLAPSSISIVPLDITPGDESNNADLLASLPNASTSSDFSVLTVIALVRTLASVDVALEGTRLSIGSASCDSVQEPETIPNTVLELDGQVHEFETFPNGWCVAAGSVVLGDACSFSLYEGRVADDGASLELLLFSLPTSSIQCWLSSRSDEIPEGMARRLQAPQQPSPGSRTSVDAEDYLDEMSALGWSPTVEVHATYVGVAALP</sequence>
<dbReference type="KEGG" id="psoj:PHYSODRAFT_249205"/>
<protein>
    <submittedName>
        <fullName evidence="1">Uncharacterized protein</fullName>
    </submittedName>
</protein>
<dbReference type="AlphaFoldDB" id="G4YSJ6"/>
<organism evidence="1 2">
    <name type="scientific">Phytophthora sojae (strain P6497)</name>
    <name type="common">Soybean stem and root rot agent</name>
    <name type="synonym">Phytophthora megasperma f. sp. glycines</name>
    <dbReference type="NCBI Taxonomy" id="1094619"/>
    <lineage>
        <taxon>Eukaryota</taxon>
        <taxon>Sar</taxon>
        <taxon>Stramenopiles</taxon>
        <taxon>Oomycota</taxon>
        <taxon>Peronosporomycetes</taxon>
        <taxon>Peronosporales</taxon>
        <taxon>Peronosporaceae</taxon>
        <taxon>Phytophthora</taxon>
    </lineage>
</organism>
<feature type="non-terminal residue" evidence="1">
    <location>
        <position position="1"/>
    </location>
</feature>
<gene>
    <name evidence="1" type="ORF">PHYSODRAFT_249205</name>
</gene>
<accession>G4YSJ6</accession>
<reference evidence="1 2" key="1">
    <citation type="journal article" date="2006" name="Science">
        <title>Phytophthora genome sequences uncover evolutionary origins and mechanisms of pathogenesis.</title>
        <authorList>
            <person name="Tyler B.M."/>
            <person name="Tripathy S."/>
            <person name="Zhang X."/>
            <person name="Dehal P."/>
            <person name="Jiang R.H."/>
            <person name="Aerts A."/>
            <person name="Arredondo F.D."/>
            <person name="Baxter L."/>
            <person name="Bensasson D."/>
            <person name="Beynon J.L."/>
            <person name="Chapman J."/>
            <person name="Damasceno C.M."/>
            <person name="Dorrance A.E."/>
            <person name="Dou D."/>
            <person name="Dickerman A.W."/>
            <person name="Dubchak I.L."/>
            <person name="Garbelotto M."/>
            <person name="Gijzen M."/>
            <person name="Gordon S.G."/>
            <person name="Govers F."/>
            <person name="Grunwald N.J."/>
            <person name="Huang W."/>
            <person name="Ivors K.L."/>
            <person name="Jones R.W."/>
            <person name="Kamoun S."/>
            <person name="Krampis K."/>
            <person name="Lamour K.H."/>
            <person name="Lee M.K."/>
            <person name="McDonald W.H."/>
            <person name="Medina M."/>
            <person name="Meijer H.J."/>
            <person name="Nordberg E.K."/>
            <person name="Maclean D.J."/>
            <person name="Ospina-Giraldo M.D."/>
            <person name="Morris P.F."/>
            <person name="Phuntumart V."/>
            <person name="Putnam N.H."/>
            <person name="Rash S."/>
            <person name="Rose J.K."/>
            <person name="Sakihama Y."/>
            <person name="Salamov A.A."/>
            <person name="Savidor A."/>
            <person name="Scheuring C.F."/>
            <person name="Smith B.M."/>
            <person name="Sobral B.W."/>
            <person name="Terry A."/>
            <person name="Torto-Alalibo T.A."/>
            <person name="Win J."/>
            <person name="Xu Z."/>
            <person name="Zhang H."/>
            <person name="Grigoriev I.V."/>
            <person name="Rokhsar D.S."/>
            <person name="Boore J.L."/>
        </authorList>
    </citation>
    <scope>NUCLEOTIDE SEQUENCE [LARGE SCALE GENOMIC DNA]</scope>
    <source>
        <strain evidence="1 2">P6497</strain>
    </source>
</reference>
<evidence type="ECO:0000313" key="2">
    <source>
        <dbReference type="Proteomes" id="UP000002640"/>
    </source>
</evidence>
<dbReference type="EMBL" id="JH159152">
    <property type="protein sequence ID" value="EGZ23012.1"/>
    <property type="molecule type" value="Genomic_DNA"/>
</dbReference>
<name>G4YSJ6_PHYSP</name>
<dbReference type="InParanoid" id="G4YSJ6"/>
<dbReference type="GeneID" id="20637907"/>
<proteinExistence type="predicted"/>
<dbReference type="RefSeq" id="XP_009518300.1">
    <property type="nucleotide sequence ID" value="XM_009520005.1"/>
</dbReference>
<evidence type="ECO:0000313" key="1">
    <source>
        <dbReference type="EMBL" id="EGZ23012.1"/>
    </source>
</evidence>
<dbReference type="Proteomes" id="UP000002640">
    <property type="component" value="Unassembled WGS sequence"/>
</dbReference>